<dbReference type="VEuPathDB" id="ToxoDB:EAH_00064170"/>
<feature type="transmembrane region" description="Helical" evidence="5">
    <location>
        <begin position="45"/>
        <end position="69"/>
    </location>
</feature>
<dbReference type="PANTHER" id="PTHR28668">
    <property type="entry name" value="TRANSMEMBRANE PROTEIN 234"/>
    <property type="match status" value="1"/>
</dbReference>
<keyword evidence="2 5" id="KW-0812">Transmembrane</keyword>
<keyword evidence="7" id="KW-1185">Reference proteome</keyword>
<dbReference type="EMBL" id="HG671948">
    <property type="protein sequence ID" value="CDI81991.1"/>
    <property type="molecule type" value="Genomic_DNA"/>
</dbReference>
<dbReference type="InterPro" id="IPR018908">
    <property type="entry name" value="TMEM234"/>
</dbReference>
<keyword evidence="3 5" id="KW-1133">Transmembrane helix</keyword>
<sequence length="74" mass="8549">MMLLGILVVGALWGVTTPLMRIEGQEENQQQKQNPNKRLPLLLQLFLRWRFLVLYLLNQLGSVVFYSLLGSYGE</sequence>
<dbReference type="AlphaFoldDB" id="U6GP43"/>
<dbReference type="Proteomes" id="UP000018050">
    <property type="component" value="Unassembled WGS sequence"/>
</dbReference>
<protein>
    <submittedName>
        <fullName evidence="6">Uncharacterized protein</fullName>
    </submittedName>
</protein>
<dbReference type="GeneID" id="25274487"/>
<evidence type="ECO:0000256" key="4">
    <source>
        <dbReference type="ARBA" id="ARBA00023136"/>
    </source>
</evidence>
<reference evidence="6" key="2">
    <citation type="submission" date="2013-10" db="EMBL/GenBank/DDBJ databases">
        <authorList>
            <person name="Aslett M."/>
        </authorList>
    </citation>
    <scope>NUCLEOTIDE SEQUENCE</scope>
    <source>
        <strain evidence="6">Houghton</strain>
    </source>
</reference>
<dbReference type="Pfam" id="PF10639">
    <property type="entry name" value="TMEM234"/>
    <property type="match status" value="1"/>
</dbReference>
<evidence type="ECO:0000313" key="6">
    <source>
        <dbReference type="EMBL" id="CDI81991.1"/>
    </source>
</evidence>
<organism evidence="6 7">
    <name type="scientific">Eimeria acervulina</name>
    <name type="common">Coccidian parasite</name>
    <dbReference type="NCBI Taxonomy" id="5801"/>
    <lineage>
        <taxon>Eukaryota</taxon>
        <taxon>Sar</taxon>
        <taxon>Alveolata</taxon>
        <taxon>Apicomplexa</taxon>
        <taxon>Conoidasida</taxon>
        <taxon>Coccidia</taxon>
        <taxon>Eucoccidiorida</taxon>
        <taxon>Eimeriorina</taxon>
        <taxon>Eimeriidae</taxon>
        <taxon>Eimeria</taxon>
    </lineage>
</organism>
<name>U6GP43_EIMAC</name>
<dbReference type="GO" id="GO:0016020">
    <property type="term" value="C:membrane"/>
    <property type="evidence" value="ECO:0007669"/>
    <property type="project" value="UniProtKB-SubCell"/>
</dbReference>
<gene>
    <name evidence="6" type="ORF">EAH_00064170</name>
</gene>
<evidence type="ECO:0000256" key="1">
    <source>
        <dbReference type="ARBA" id="ARBA00004141"/>
    </source>
</evidence>
<dbReference type="RefSeq" id="XP_013248460.1">
    <property type="nucleotide sequence ID" value="XM_013393006.1"/>
</dbReference>
<reference evidence="6" key="1">
    <citation type="submission" date="2013-10" db="EMBL/GenBank/DDBJ databases">
        <title>Genomic analysis of the causative agents of coccidiosis in chickens.</title>
        <authorList>
            <person name="Reid A.J."/>
            <person name="Blake D."/>
            <person name="Billington K."/>
            <person name="Browne H."/>
            <person name="Dunn M."/>
            <person name="Hung S."/>
            <person name="Kawahara F."/>
            <person name="Miranda-Saavedra D."/>
            <person name="Mourier T."/>
            <person name="Nagra H."/>
            <person name="Otto T.D."/>
            <person name="Rawlings N."/>
            <person name="Sanchez A."/>
            <person name="Sanders M."/>
            <person name="Subramaniam C."/>
            <person name="Tay Y."/>
            <person name="Dear P."/>
            <person name="Doerig C."/>
            <person name="Gruber A."/>
            <person name="Parkinson J."/>
            <person name="Shirley M."/>
            <person name="Wan K.L."/>
            <person name="Berriman M."/>
            <person name="Tomley F."/>
            <person name="Pain A."/>
        </authorList>
    </citation>
    <scope>NUCLEOTIDE SEQUENCE</scope>
    <source>
        <strain evidence="6">Houghton</strain>
    </source>
</reference>
<proteinExistence type="predicted"/>
<keyword evidence="4 5" id="KW-0472">Membrane</keyword>
<evidence type="ECO:0000256" key="3">
    <source>
        <dbReference type="ARBA" id="ARBA00022989"/>
    </source>
</evidence>
<evidence type="ECO:0000256" key="5">
    <source>
        <dbReference type="SAM" id="Phobius"/>
    </source>
</evidence>
<accession>U6GP43</accession>
<dbReference type="PANTHER" id="PTHR28668:SF1">
    <property type="entry name" value="TRANSMEMBRANE PROTEIN 234"/>
    <property type="match status" value="1"/>
</dbReference>
<evidence type="ECO:0000256" key="2">
    <source>
        <dbReference type="ARBA" id="ARBA00022692"/>
    </source>
</evidence>
<evidence type="ECO:0000313" key="7">
    <source>
        <dbReference type="Proteomes" id="UP000018050"/>
    </source>
</evidence>
<comment type="subcellular location">
    <subcellularLocation>
        <location evidence="1">Membrane</location>
        <topology evidence="1">Multi-pass membrane protein</topology>
    </subcellularLocation>
</comment>